<keyword evidence="7" id="KW-1185">Reference proteome</keyword>
<accession>A0A518CM06</accession>
<dbReference type="RefSeq" id="WP_144995500.1">
    <property type="nucleotide sequence ID" value="NZ_CP036281.1"/>
</dbReference>
<dbReference type="AlphaFoldDB" id="A0A518CM06"/>
<dbReference type="KEGG" id="plon:Pla110_19790"/>
<dbReference type="InterPro" id="IPR009057">
    <property type="entry name" value="Homeodomain-like_sf"/>
</dbReference>
<organism evidence="6 7">
    <name type="scientific">Polystyrenella longa</name>
    <dbReference type="NCBI Taxonomy" id="2528007"/>
    <lineage>
        <taxon>Bacteria</taxon>
        <taxon>Pseudomonadati</taxon>
        <taxon>Planctomycetota</taxon>
        <taxon>Planctomycetia</taxon>
        <taxon>Planctomycetales</taxon>
        <taxon>Planctomycetaceae</taxon>
        <taxon>Polystyrenella</taxon>
    </lineage>
</organism>
<dbReference type="Pfam" id="PF16925">
    <property type="entry name" value="TetR_C_13"/>
    <property type="match status" value="1"/>
</dbReference>
<evidence type="ECO:0000259" key="5">
    <source>
        <dbReference type="PROSITE" id="PS50977"/>
    </source>
</evidence>
<dbReference type="InterPro" id="IPR011075">
    <property type="entry name" value="TetR_C"/>
</dbReference>
<dbReference type="GO" id="GO:0003677">
    <property type="term" value="F:DNA binding"/>
    <property type="evidence" value="ECO:0007669"/>
    <property type="project" value="UniProtKB-UniRule"/>
</dbReference>
<dbReference type="InterPro" id="IPR036271">
    <property type="entry name" value="Tet_transcr_reg_TetR-rel_C_sf"/>
</dbReference>
<evidence type="ECO:0000313" key="7">
    <source>
        <dbReference type="Proteomes" id="UP000317178"/>
    </source>
</evidence>
<evidence type="ECO:0000256" key="1">
    <source>
        <dbReference type="ARBA" id="ARBA00023015"/>
    </source>
</evidence>
<dbReference type="Gene3D" id="1.10.10.60">
    <property type="entry name" value="Homeodomain-like"/>
    <property type="match status" value="1"/>
</dbReference>
<evidence type="ECO:0000256" key="2">
    <source>
        <dbReference type="ARBA" id="ARBA00023125"/>
    </source>
</evidence>
<feature type="DNA-binding region" description="H-T-H motif" evidence="4">
    <location>
        <begin position="29"/>
        <end position="48"/>
    </location>
</feature>
<dbReference type="PANTHER" id="PTHR47506:SF1">
    <property type="entry name" value="HTH-TYPE TRANSCRIPTIONAL REGULATOR YJDC"/>
    <property type="match status" value="1"/>
</dbReference>
<dbReference type="Gene3D" id="1.10.357.10">
    <property type="entry name" value="Tetracycline Repressor, domain 2"/>
    <property type="match status" value="1"/>
</dbReference>
<evidence type="ECO:0000313" key="6">
    <source>
        <dbReference type="EMBL" id="QDU80255.1"/>
    </source>
</evidence>
<dbReference type="PROSITE" id="PS50977">
    <property type="entry name" value="HTH_TETR_2"/>
    <property type="match status" value="1"/>
</dbReference>
<proteinExistence type="predicted"/>
<keyword evidence="3" id="KW-0804">Transcription</keyword>
<keyword evidence="1" id="KW-0805">Transcription regulation</keyword>
<feature type="domain" description="HTH tetR-type" evidence="5">
    <location>
        <begin position="6"/>
        <end position="66"/>
    </location>
</feature>
<dbReference type="EMBL" id="CP036281">
    <property type="protein sequence ID" value="QDU80255.1"/>
    <property type="molecule type" value="Genomic_DNA"/>
</dbReference>
<name>A0A518CM06_9PLAN</name>
<dbReference type="Proteomes" id="UP000317178">
    <property type="component" value="Chromosome"/>
</dbReference>
<protein>
    <submittedName>
        <fullName evidence="6">HTH-type transcriptional repressor ComR</fullName>
    </submittedName>
</protein>
<dbReference type="OrthoDB" id="113732at2"/>
<dbReference type="SUPFAM" id="SSF46689">
    <property type="entry name" value="Homeodomain-like"/>
    <property type="match status" value="1"/>
</dbReference>
<dbReference type="Pfam" id="PF00440">
    <property type="entry name" value="TetR_N"/>
    <property type="match status" value="1"/>
</dbReference>
<dbReference type="InterPro" id="IPR001647">
    <property type="entry name" value="HTH_TetR"/>
</dbReference>
<evidence type="ECO:0000256" key="3">
    <source>
        <dbReference type="ARBA" id="ARBA00023163"/>
    </source>
</evidence>
<keyword evidence="2 4" id="KW-0238">DNA-binding</keyword>
<gene>
    <name evidence="6" type="primary">comR</name>
    <name evidence="6" type="ORF">Pla110_19790</name>
</gene>
<dbReference type="PANTHER" id="PTHR47506">
    <property type="entry name" value="TRANSCRIPTIONAL REGULATORY PROTEIN"/>
    <property type="match status" value="1"/>
</dbReference>
<dbReference type="SUPFAM" id="SSF48498">
    <property type="entry name" value="Tetracyclin repressor-like, C-terminal domain"/>
    <property type="match status" value="1"/>
</dbReference>
<reference evidence="6 7" key="1">
    <citation type="submission" date="2019-02" db="EMBL/GenBank/DDBJ databases">
        <title>Deep-cultivation of Planctomycetes and their phenomic and genomic characterization uncovers novel biology.</title>
        <authorList>
            <person name="Wiegand S."/>
            <person name="Jogler M."/>
            <person name="Boedeker C."/>
            <person name="Pinto D."/>
            <person name="Vollmers J."/>
            <person name="Rivas-Marin E."/>
            <person name="Kohn T."/>
            <person name="Peeters S.H."/>
            <person name="Heuer A."/>
            <person name="Rast P."/>
            <person name="Oberbeckmann S."/>
            <person name="Bunk B."/>
            <person name="Jeske O."/>
            <person name="Meyerdierks A."/>
            <person name="Storesund J.E."/>
            <person name="Kallscheuer N."/>
            <person name="Luecker S."/>
            <person name="Lage O.M."/>
            <person name="Pohl T."/>
            <person name="Merkel B.J."/>
            <person name="Hornburger P."/>
            <person name="Mueller R.-W."/>
            <person name="Bruemmer F."/>
            <person name="Labrenz M."/>
            <person name="Spormann A.M."/>
            <person name="Op den Camp H."/>
            <person name="Overmann J."/>
            <person name="Amann R."/>
            <person name="Jetten M.S.M."/>
            <person name="Mascher T."/>
            <person name="Medema M.H."/>
            <person name="Devos D.P."/>
            <person name="Kaster A.-K."/>
            <person name="Ovreas L."/>
            <person name="Rohde M."/>
            <person name="Galperin M.Y."/>
            <person name="Jogler C."/>
        </authorList>
    </citation>
    <scope>NUCLEOTIDE SEQUENCE [LARGE SCALE GENOMIC DNA]</scope>
    <source>
        <strain evidence="6 7">Pla110</strain>
    </source>
</reference>
<dbReference type="PRINTS" id="PR00455">
    <property type="entry name" value="HTHTETR"/>
</dbReference>
<evidence type="ECO:0000256" key="4">
    <source>
        <dbReference type="PROSITE-ProRule" id="PRU00335"/>
    </source>
</evidence>
<sequence length="193" mass="21766">MPWEKSFDESDVLDQVMTVFWEKGYAATSISDITEATGLKRGSLYNAFDGKDDLFMRSLLKYDTERRRKKLDQLEELDNPREAISKFFDYLVNDSITDPVQKGCLLVNTSLDCSRHSEEVQAVVKEAFKDVSLFFERQIKRGQESGDVPESVSIQSTAKTLVALIVGIRVLGRGTFGKTALLQIAEQAKQLIT</sequence>